<gene>
    <name evidence="9" type="ORF">ACFSDX_08940</name>
</gene>
<feature type="domain" description="SusD-like N-terminal" evidence="8">
    <location>
        <begin position="86"/>
        <end position="250"/>
    </location>
</feature>
<dbReference type="InterPro" id="IPR012944">
    <property type="entry name" value="SusD_RagB_dom"/>
</dbReference>
<evidence type="ECO:0000256" key="6">
    <source>
        <dbReference type="SAM" id="SignalP"/>
    </source>
</evidence>
<feature type="domain" description="RagB/SusD" evidence="7">
    <location>
        <begin position="391"/>
        <end position="470"/>
    </location>
</feature>
<evidence type="ECO:0000256" key="1">
    <source>
        <dbReference type="ARBA" id="ARBA00004442"/>
    </source>
</evidence>
<dbReference type="RefSeq" id="WP_382312993.1">
    <property type="nucleotide sequence ID" value="NZ_JBHUFD010000003.1"/>
</dbReference>
<keyword evidence="5" id="KW-0998">Cell outer membrane</keyword>
<dbReference type="Pfam" id="PF07980">
    <property type="entry name" value="SusD_RagB"/>
    <property type="match status" value="1"/>
</dbReference>
<keyword evidence="3 6" id="KW-0732">Signal</keyword>
<evidence type="ECO:0000256" key="2">
    <source>
        <dbReference type="ARBA" id="ARBA00006275"/>
    </source>
</evidence>
<keyword evidence="4" id="KW-0472">Membrane</keyword>
<protein>
    <submittedName>
        <fullName evidence="9">RagB/SusD family nutrient uptake outer membrane protein</fullName>
    </submittedName>
</protein>
<evidence type="ECO:0000256" key="4">
    <source>
        <dbReference type="ARBA" id="ARBA00023136"/>
    </source>
</evidence>
<dbReference type="CDD" id="cd08977">
    <property type="entry name" value="SusD"/>
    <property type="match status" value="1"/>
</dbReference>
<keyword evidence="10" id="KW-1185">Reference proteome</keyword>
<dbReference type="InterPro" id="IPR011990">
    <property type="entry name" value="TPR-like_helical_dom_sf"/>
</dbReference>
<feature type="chain" id="PRO_5047383823" evidence="6">
    <location>
        <begin position="27"/>
        <end position="510"/>
    </location>
</feature>
<evidence type="ECO:0000259" key="8">
    <source>
        <dbReference type="Pfam" id="PF14322"/>
    </source>
</evidence>
<dbReference type="InterPro" id="IPR033985">
    <property type="entry name" value="SusD-like_N"/>
</dbReference>
<evidence type="ECO:0000313" key="9">
    <source>
        <dbReference type="EMBL" id="MFD1872553.1"/>
    </source>
</evidence>
<reference evidence="10" key="1">
    <citation type="journal article" date="2019" name="Int. J. Syst. Evol. Microbiol.">
        <title>The Global Catalogue of Microorganisms (GCM) 10K type strain sequencing project: providing services to taxonomists for standard genome sequencing and annotation.</title>
        <authorList>
            <consortium name="The Broad Institute Genomics Platform"/>
            <consortium name="The Broad Institute Genome Sequencing Center for Infectious Disease"/>
            <person name="Wu L."/>
            <person name="Ma J."/>
        </authorList>
    </citation>
    <scope>NUCLEOTIDE SEQUENCE [LARGE SCALE GENOMIC DNA]</scope>
    <source>
        <strain evidence="10">CGMCC 1.15795</strain>
    </source>
</reference>
<comment type="subcellular location">
    <subcellularLocation>
        <location evidence="1">Cell outer membrane</location>
    </subcellularLocation>
</comment>
<proteinExistence type="inferred from homology"/>
<dbReference type="EMBL" id="JBHUFD010000003">
    <property type="protein sequence ID" value="MFD1872553.1"/>
    <property type="molecule type" value="Genomic_DNA"/>
</dbReference>
<dbReference type="SUPFAM" id="SSF48452">
    <property type="entry name" value="TPR-like"/>
    <property type="match status" value="1"/>
</dbReference>
<comment type="caution">
    <text evidence="9">The sequence shown here is derived from an EMBL/GenBank/DDBJ whole genome shotgun (WGS) entry which is preliminary data.</text>
</comment>
<accession>A0ABW4QSL9</accession>
<evidence type="ECO:0000256" key="3">
    <source>
        <dbReference type="ARBA" id="ARBA00022729"/>
    </source>
</evidence>
<name>A0ABW4QSL9_9BACT</name>
<evidence type="ECO:0000259" key="7">
    <source>
        <dbReference type="Pfam" id="PF07980"/>
    </source>
</evidence>
<organism evidence="9 10">
    <name type="scientific">Hymenobacter bucti</name>
    <dbReference type="NCBI Taxonomy" id="1844114"/>
    <lineage>
        <taxon>Bacteria</taxon>
        <taxon>Pseudomonadati</taxon>
        <taxon>Bacteroidota</taxon>
        <taxon>Cytophagia</taxon>
        <taxon>Cytophagales</taxon>
        <taxon>Hymenobacteraceae</taxon>
        <taxon>Hymenobacter</taxon>
    </lineage>
</organism>
<sequence length="510" mass="54585">MKLALKKTAAVACTLFLGLGTFSCNNDLLEPASQITLSDQVVFSNPARIGLQVQGLYSYVKAGNLLGGRAQVYGDIRANDFLNRTNNAVTGLTVWNHTETESSQNDVINMWGAGYAAINQINVFLAGLDANAASFVAPTFPSTFAATSINYQGEARLLRALCYYTLLQFYARPYTDGGGSRPGLPLRLTSDTGQGSNDLARGTVDDVYKQIIADLNFAETSLPLTYGNSFDNVTRAHRNTAIALKTRVYLTMGQYDNVIREAEKIIPATATAAPFTATSGVANALNASITTVFATPQETTESILSFPFTAQNTPGGQNSLASYYLPSQLLTTAPIYNGNGAEYVLNTAAGSIYANTGWAATDTRRTSFVAQVGTNYFLTKYLTGPVFIDKAPVIRYSEVLLNLAEARVRSTNTINAQALALLNAVRGRSNAAGVYTAAGLGSVSAMTDALLLERRIEFLGEGLRNTDLLRLGATIPAKGSAPAIVPTDVRYIWPIPSSELSTNTLMTRNL</sequence>
<evidence type="ECO:0000256" key="5">
    <source>
        <dbReference type="ARBA" id="ARBA00023237"/>
    </source>
</evidence>
<comment type="similarity">
    <text evidence="2">Belongs to the SusD family.</text>
</comment>
<dbReference type="Pfam" id="PF14322">
    <property type="entry name" value="SusD-like_3"/>
    <property type="match status" value="1"/>
</dbReference>
<dbReference type="Gene3D" id="1.25.40.390">
    <property type="match status" value="1"/>
</dbReference>
<feature type="signal peptide" evidence="6">
    <location>
        <begin position="1"/>
        <end position="26"/>
    </location>
</feature>
<dbReference type="Proteomes" id="UP001597197">
    <property type="component" value="Unassembled WGS sequence"/>
</dbReference>
<dbReference type="PROSITE" id="PS51257">
    <property type="entry name" value="PROKAR_LIPOPROTEIN"/>
    <property type="match status" value="1"/>
</dbReference>
<evidence type="ECO:0000313" key="10">
    <source>
        <dbReference type="Proteomes" id="UP001597197"/>
    </source>
</evidence>